<protein>
    <submittedName>
        <fullName evidence="1">Uncharacterized protein</fullName>
    </submittedName>
</protein>
<name>X1VCL7_9ZZZZ</name>
<organism evidence="1">
    <name type="scientific">marine sediment metagenome</name>
    <dbReference type="NCBI Taxonomy" id="412755"/>
    <lineage>
        <taxon>unclassified sequences</taxon>
        <taxon>metagenomes</taxon>
        <taxon>ecological metagenomes</taxon>
    </lineage>
</organism>
<sequence>MMTTKAQVQGLGEFADWGFTLERPDHHIIELHHQGELVARFSQAGATPESLQRACARHLRSGTRCQK</sequence>
<gene>
    <name evidence="1" type="ORF">S12H4_49354</name>
</gene>
<proteinExistence type="predicted"/>
<evidence type="ECO:0000313" key="1">
    <source>
        <dbReference type="EMBL" id="GAJ11486.1"/>
    </source>
</evidence>
<comment type="caution">
    <text evidence="1">The sequence shown here is derived from an EMBL/GenBank/DDBJ whole genome shotgun (WGS) entry which is preliminary data.</text>
</comment>
<dbReference type="EMBL" id="BARW01030951">
    <property type="protein sequence ID" value="GAJ11486.1"/>
    <property type="molecule type" value="Genomic_DNA"/>
</dbReference>
<dbReference type="AlphaFoldDB" id="X1VCL7"/>
<reference evidence="1" key="1">
    <citation type="journal article" date="2014" name="Front. Microbiol.">
        <title>High frequency of phylogenetically diverse reductive dehalogenase-homologous genes in deep subseafloor sedimentary metagenomes.</title>
        <authorList>
            <person name="Kawai M."/>
            <person name="Futagami T."/>
            <person name="Toyoda A."/>
            <person name="Takaki Y."/>
            <person name="Nishi S."/>
            <person name="Hori S."/>
            <person name="Arai W."/>
            <person name="Tsubouchi T."/>
            <person name="Morono Y."/>
            <person name="Uchiyama I."/>
            <person name="Ito T."/>
            <person name="Fujiyama A."/>
            <person name="Inagaki F."/>
            <person name="Takami H."/>
        </authorList>
    </citation>
    <scope>NUCLEOTIDE SEQUENCE</scope>
    <source>
        <strain evidence="1">Expedition CK06-06</strain>
    </source>
</reference>
<accession>X1VCL7</accession>